<evidence type="ECO:0000313" key="3">
    <source>
        <dbReference type="Proteomes" id="UP001454036"/>
    </source>
</evidence>
<sequence>MGDGKSIMSRDEARKVLAIPLSRQRIHDRVIWNHTKSGHYLTCSGYISAREMKLNGAQCQCLSCSGWIGIRVKGRITRVGSRERLSGTSPRSSGRDCSTGGD</sequence>
<accession>A0AAV3QHR9</accession>
<dbReference type="EMBL" id="BAABME010004537">
    <property type="protein sequence ID" value="GAA0162731.1"/>
    <property type="molecule type" value="Genomic_DNA"/>
</dbReference>
<dbReference type="Proteomes" id="UP001454036">
    <property type="component" value="Unassembled WGS sequence"/>
</dbReference>
<keyword evidence="3" id="KW-1185">Reference proteome</keyword>
<name>A0AAV3QHR9_LITER</name>
<feature type="region of interest" description="Disordered" evidence="1">
    <location>
        <begin position="80"/>
        <end position="102"/>
    </location>
</feature>
<gene>
    <name evidence="2" type="ORF">LIER_18761</name>
</gene>
<evidence type="ECO:0000313" key="2">
    <source>
        <dbReference type="EMBL" id="GAA0162731.1"/>
    </source>
</evidence>
<comment type="caution">
    <text evidence="2">The sequence shown here is derived from an EMBL/GenBank/DDBJ whole genome shotgun (WGS) entry which is preliminary data.</text>
</comment>
<organism evidence="2 3">
    <name type="scientific">Lithospermum erythrorhizon</name>
    <name type="common">Purple gromwell</name>
    <name type="synonym">Lithospermum officinale var. erythrorhizon</name>
    <dbReference type="NCBI Taxonomy" id="34254"/>
    <lineage>
        <taxon>Eukaryota</taxon>
        <taxon>Viridiplantae</taxon>
        <taxon>Streptophyta</taxon>
        <taxon>Embryophyta</taxon>
        <taxon>Tracheophyta</taxon>
        <taxon>Spermatophyta</taxon>
        <taxon>Magnoliopsida</taxon>
        <taxon>eudicotyledons</taxon>
        <taxon>Gunneridae</taxon>
        <taxon>Pentapetalae</taxon>
        <taxon>asterids</taxon>
        <taxon>lamiids</taxon>
        <taxon>Boraginales</taxon>
        <taxon>Boraginaceae</taxon>
        <taxon>Boraginoideae</taxon>
        <taxon>Lithospermeae</taxon>
        <taxon>Lithospermum</taxon>
    </lineage>
</organism>
<feature type="compositionally biased region" description="Polar residues" evidence="1">
    <location>
        <begin position="86"/>
        <end position="96"/>
    </location>
</feature>
<evidence type="ECO:0000256" key="1">
    <source>
        <dbReference type="SAM" id="MobiDB-lite"/>
    </source>
</evidence>
<dbReference type="AlphaFoldDB" id="A0AAV3QHR9"/>
<protein>
    <submittedName>
        <fullName evidence="2">Uncharacterized protein</fullName>
    </submittedName>
</protein>
<reference evidence="2 3" key="1">
    <citation type="submission" date="2024-01" db="EMBL/GenBank/DDBJ databases">
        <title>The complete chloroplast genome sequence of Lithospermum erythrorhizon: insights into the phylogenetic relationship among Boraginaceae species and the maternal lineages of purple gromwells.</title>
        <authorList>
            <person name="Okada T."/>
            <person name="Watanabe K."/>
        </authorList>
    </citation>
    <scope>NUCLEOTIDE SEQUENCE [LARGE SCALE GENOMIC DNA]</scope>
</reference>
<proteinExistence type="predicted"/>